<sequence length="400" mass="44326">MAQYRYTAKDMDGNTVKGIVEAASEEALYDTLRAEGKYLVDCRKKGGDKNGYSKIKTPVVADFCRQLGTLLAAGVSLVRTLNIIAGEADLKPKYAKVYRSVQEAIIQGISLSEAMEQQGRAFPVLLINMIRSAETNGNIDAVALRMANHYEKENRLNTKVKNAMIYPAVLMVLLFGAAAFILIFIMPQFEDMFAEMESLPLITRMLMGMSDAFQKYWYLIIIVIVAVIGLFKWLFTIPAAARLKDQFKLHIPIVGKLLRKIYTARFARTLSSLYGSGITIVNALPIAADTIGNAYIESQFEKVSGRVRMGEPLSRVLRDVKGFQNKLAASIMVGEETGSLDDMLDSIAESLDYEAEKALERLVALLEPVLIILMAVVVGFVVVAVILPIYQSYSTIEQGY</sequence>
<evidence type="ECO:0000256" key="6">
    <source>
        <dbReference type="ARBA" id="ARBA00022989"/>
    </source>
</evidence>
<keyword evidence="7 8" id="KW-0472">Membrane</keyword>
<feature type="domain" description="Type II secretion system protein GspF" evidence="9">
    <location>
        <begin position="63"/>
        <end position="187"/>
    </location>
</feature>
<feature type="transmembrane region" description="Helical" evidence="8">
    <location>
        <begin position="164"/>
        <end position="186"/>
    </location>
</feature>
<keyword evidence="4" id="KW-0997">Cell inner membrane</keyword>
<dbReference type="PANTHER" id="PTHR30012">
    <property type="entry name" value="GENERAL SECRETION PATHWAY PROTEIN"/>
    <property type="match status" value="1"/>
</dbReference>
<organism evidence="10 11">
    <name type="scientific">Faecalicatena orotica</name>
    <dbReference type="NCBI Taxonomy" id="1544"/>
    <lineage>
        <taxon>Bacteria</taxon>
        <taxon>Bacillati</taxon>
        <taxon>Bacillota</taxon>
        <taxon>Clostridia</taxon>
        <taxon>Lachnospirales</taxon>
        <taxon>Lachnospiraceae</taxon>
        <taxon>Faecalicatena</taxon>
    </lineage>
</organism>
<keyword evidence="11" id="KW-1185">Reference proteome</keyword>
<dbReference type="OrthoDB" id="9805682at2"/>
<evidence type="ECO:0000313" key="10">
    <source>
        <dbReference type="EMBL" id="PWJ28255.1"/>
    </source>
</evidence>
<dbReference type="InterPro" id="IPR018076">
    <property type="entry name" value="T2SS_GspF_dom"/>
</dbReference>
<evidence type="ECO:0000256" key="3">
    <source>
        <dbReference type="ARBA" id="ARBA00022475"/>
    </source>
</evidence>
<keyword evidence="5 8" id="KW-0812">Transmembrane</keyword>
<evidence type="ECO:0000313" key="11">
    <source>
        <dbReference type="Proteomes" id="UP000245845"/>
    </source>
</evidence>
<gene>
    <name evidence="10" type="ORF">A8806_109135</name>
</gene>
<dbReference type="Proteomes" id="UP000245845">
    <property type="component" value="Unassembled WGS sequence"/>
</dbReference>
<dbReference type="Pfam" id="PF00482">
    <property type="entry name" value="T2SSF"/>
    <property type="match status" value="2"/>
</dbReference>
<protein>
    <submittedName>
        <fullName evidence="10">Type IV pilus assembly protein PilC</fullName>
    </submittedName>
</protein>
<dbReference type="AlphaFoldDB" id="A0A2Y9BGM7"/>
<dbReference type="EMBL" id="QGDL01000009">
    <property type="protein sequence ID" value="PWJ28255.1"/>
    <property type="molecule type" value="Genomic_DNA"/>
</dbReference>
<dbReference type="Gene3D" id="1.20.81.30">
    <property type="entry name" value="Type II secretion system (T2SS), domain F"/>
    <property type="match status" value="2"/>
</dbReference>
<feature type="transmembrane region" description="Helical" evidence="8">
    <location>
        <begin position="369"/>
        <end position="390"/>
    </location>
</feature>
<keyword evidence="6 8" id="KW-1133">Transmembrane helix</keyword>
<dbReference type="GO" id="GO:0015628">
    <property type="term" value="P:protein secretion by the type II secretion system"/>
    <property type="evidence" value="ECO:0007669"/>
    <property type="project" value="TreeGrafter"/>
</dbReference>
<dbReference type="InterPro" id="IPR003004">
    <property type="entry name" value="GspF/PilC"/>
</dbReference>
<dbReference type="GO" id="GO:0005886">
    <property type="term" value="C:plasma membrane"/>
    <property type="evidence" value="ECO:0007669"/>
    <property type="project" value="UniProtKB-SubCell"/>
</dbReference>
<dbReference type="RefSeq" id="WP_109732059.1">
    <property type="nucleotide sequence ID" value="NZ_BAAACK010000009.1"/>
</dbReference>
<dbReference type="PRINTS" id="PR00812">
    <property type="entry name" value="BCTERIALGSPF"/>
</dbReference>
<evidence type="ECO:0000256" key="2">
    <source>
        <dbReference type="ARBA" id="ARBA00005745"/>
    </source>
</evidence>
<comment type="caution">
    <text evidence="10">The sequence shown here is derived from an EMBL/GenBank/DDBJ whole genome shotgun (WGS) entry which is preliminary data.</text>
</comment>
<feature type="transmembrane region" description="Helical" evidence="8">
    <location>
        <begin position="216"/>
        <end position="235"/>
    </location>
</feature>
<evidence type="ECO:0000256" key="7">
    <source>
        <dbReference type="ARBA" id="ARBA00023136"/>
    </source>
</evidence>
<evidence type="ECO:0000256" key="5">
    <source>
        <dbReference type="ARBA" id="ARBA00022692"/>
    </source>
</evidence>
<evidence type="ECO:0000259" key="9">
    <source>
        <dbReference type="Pfam" id="PF00482"/>
    </source>
</evidence>
<comment type="similarity">
    <text evidence="2">Belongs to the GSP F family.</text>
</comment>
<evidence type="ECO:0000256" key="4">
    <source>
        <dbReference type="ARBA" id="ARBA00022519"/>
    </source>
</evidence>
<feature type="domain" description="Type II secretion system protein GspF" evidence="9">
    <location>
        <begin position="266"/>
        <end position="388"/>
    </location>
</feature>
<evidence type="ECO:0000256" key="8">
    <source>
        <dbReference type="SAM" id="Phobius"/>
    </source>
</evidence>
<name>A0A2Y9BGM7_9FIRM</name>
<proteinExistence type="inferred from homology"/>
<dbReference type="FunFam" id="1.20.81.30:FF:000001">
    <property type="entry name" value="Type II secretion system protein F"/>
    <property type="match status" value="1"/>
</dbReference>
<accession>A0A2Y9BGM7</accession>
<reference evidence="10 11" key="1">
    <citation type="submission" date="2018-05" db="EMBL/GenBank/DDBJ databases">
        <title>The Hungate 1000. A catalogue of reference genomes from the rumen microbiome.</title>
        <authorList>
            <person name="Kelly W."/>
        </authorList>
    </citation>
    <scope>NUCLEOTIDE SEQUENCE [LARGE SCALE GENOMIC DNA]</scope>
    <source>
        <strain evidence="10 11">NLAE-zl-C242</strain>
    </source>
</reference>
<dbReference type="PANTHER" id="PTHR30012:SF0">
    <property type="entry name" value="TYPE II SECRETION SYSTEM PROTEIN F-RELATED"/>
    <property type="match status" value="1"/>
</dbReference>
<comment type="subcellular location">
    <subcellularLocation>
        <location evidence="1">Cell inner membrane</location>
        <topology evidence="1">Multi-pass membrane protein</topology>
    </subcellularLocation>
</comment>
<dbReference type="InterPro" id="IPR042094">
    <property type="entry name" value="T2SS_GspF_sf"/>
</dbReference>
<evidence type="ECO:0000256" key="1">
    <source>
        <dbReference type="ARBA" id="ARBA00004429"/>
    </source>
</evidence>
<keyword evidence="3" id="KW-1003">Cell membrane</keyword>